<dbReference type="OrthoDB" id="1038500at2"/>
<organism evidence="1 2">
    <name type="scientific">Algoriphagus aquimarinus</name>
    <dbReference type="NCBI Taxonomy" id="237018"/>
    <lineage>
        <taxon>Bacteria</taxon>
        <taxon>Pseudomonadati</taxon>
        <taxon>Bacteroidota</taxon>
        <taxon>Cytophagia</taxon>
        <taxon>Cytophagales</taxon>
        <taxon>Cyclobacteriaceae</taxon>
        <taxon>Algoriphagus</taxon>
    </lineage>
</organism>
<dbReference type="AlphaFoldDB" id="A0A5C7AZ05"/>
<evidence type="ECO:0000313" key="1">
    <source>
        <dbReference type="EMBL" id="TXE13417.1"/>
    </source>
</evidence>
<sequence>MKIINLILFAILVLLPTVNLTAQGISKGSAQAIPASQLQISDQMTTNLIFPHAIKSVDRGNRKILVQKANAVENILQVKAESSEMHNSNLTVITADGSFYSFAVEYQEVPQNLNLKIQHAAKAELADFSKPMQTESELAENARKVARKNRSIPPIRQRRYLTGIALTGIYIENDLLYFQLRLENQTNIPYDIEQFRLFIRDNKQSKRSASQELEQIPLLIYGESDRIPAQSTQTLVVALPKFTIPDQKQLKIELMEQKGGRHLQIKVKNRHLMKAMHVD</sequence>
<dbReference type="RefSeq" id="WP_146915505.1">
    <property type="nucleotide sequence ID" value="NZ_VORW01000002.1"/>
</dbReference>
<reference evidence="1 2" key="1">
    <citation type="submission" date="2019-08" db="EMBL/GenBank/DDBJ databases">
        <title>Genomes sequence of Algoriphagus aquimarinus ACAM450.</title>
        <authorList>
            <person name="Bowman J.P."/>
        </authorList>
    </citation>
    <scope>NUCLEOTIDE SEQUENCE [LARGE SCALE GENOMIC DNA]</scope>
    <source>
        <strain evidence="1 2">ACAM 450</strain>
    </source>
</reference>
<evidence type="ECO:0000313" key="2">
    <source>
        <dbReference type="Proteomes" id="UP000321935"/>
    </source>
</evidence>
<dbReference type="InterPro" id="IPR022298">
    <property type="entry name" value="Conjug_transposon_TraN"/>
</dbReference>
<protein>
    <submittedName>
        <fullName evidence="1">Conjugative transposon protein TraN</fullName>
    </submittedName>
</protein>
<dbReference type="Proteomes" id="UP000321935">
    <property type="component" value="Unassembled WGS sequence"/>
</dbReference>
<accession>A0A5C7AZ05</accession>
<dbReference type="Pfam" id="PF13595">
    <property type="entry name" value="DUF4138"/>
    <property type="match status" value="1"/>
</dbReference>
<dbReference type="NCBIfam" id="TIGR03780">
    <property type="entry name" value="Bac_Flav_CT_N"/>
    <property type="match status" value="1"/>
</dbReference>
<gene>
    <name evidence="1" type="primary">traN</name>
    <name evidence="1" type="ORF">ESV85_05435</name>
</gene>
<proteinExistence type="predicted"/>
<dbReference type="EMBL" id="VORW01000002">
    <property type="protein sequence ID" value="TXE13417.1"/>
    <property type="molecule type" value="Genomic_DNA"/>
</dbReference>
<comment type="caution">
    <text evidence="1">The sequence shown here is derived from an EMBL/GenBank/DDBJ whole genome shotgun (WGS) entry which is preliminary data.</text>
</comment>
<name>A0A5C7AZ05_9BACT</name>